<accession>A0A220VDG6</accession>
<feature type="domain" description="Chorismate-utilising enzyme C-terminal" evidence="1">
    <location>
        <begin position="194"/>
        <end position="447"/>
    </location>
</feature>
<name>A0A220VDG6_9GAMM</name>
<keyword evidence="4" id="KW-1185">Reference proteome</keyword>
<dbReference type="PANTHER" id="PTHR11236:SF9">
    <property type="entry name" value="ANTHRANILATE SYNTHASE COMPONENT 1"/>
    <property type="match status" value="1"/>
</dbReference>
<gene>
    <name evidence="3" type="ORF">CF386_04990</name>
</gene>
<sequence>MYIMYHSEVSGKPKYIKLDMQLGFYDLFKKIESKNEYCHIFESLGEDSTRNRYHVIGFSPRSIISSVKIDELIIEDLQHNCIHKIECENAYEELRKLIPQNILSREYAGGLVGFCAYDCINYFDSSVCVKKHTDFETFKFALYLDGLILDNVTNSIEYFYYNENRISIINDLIQQEIPIEKSLDISFIKDTLSEKEHKLLMNKVKENIKLGNLFQCELGYQSKYTVQGDKRKIYDELRQINPSPHMFYVKFKEQCIIGASPELLVRLKDNEVESYPLAGTIKRGKSEVEDKDLAKKLLQDQKEIAEHNMLVDLHRNDIGKVSIFGTVRIRKLMDIKKFSHVQHISSEISGLLSPKYDMFSCLRANFPAGTLTGAPKIEAMNLIDEMEIEARGIYGGAVGEFCFNGNCNFAIPIRSIFINKNEAYIQTCGGIVYDSEASKEYNEIQKKLAASKIVLDKFNGDLK</sequence>
<feature type="domain" description="Anthranilate synthase component I N-terminal" evidence="2">
    <location>
        <begin position="26"/>
        <end position="155"/>
    </location>
</feature>
<protein>
    <submittedName>
        <fullName evidence="3">Anthranilate synthase component I</fullName>
    </submittedName>
</protein>
<evidence type="ECO:0000259" key="2">
    <source>
        <dbReference type="Pfam" id="PF04715"/>
    </source>
</evidence>
<dbReference type="Proteomes" id="UP000242175">
    <property type="component" value="Chromosome large"/>
</dbReference>
<dbReference type="PRINTS" id="PR00095">
    <property type="entry name" value="ANTSNTHASEI"/>
</dbReference>
<evidence type="ECO:0000313" key="4">
    <source>
        <dbReference type="Proteomes" id="UP000242175"/>
    </source>
</evidence>
<dbReference type="InterPro" id="IPR019999">
    <property type="entry name" value="Anth_synth_I-like"/>
</dbReference>
<dbReference type="EMBL" id="CP022355">
    <property type="protein sequence ID" value="ASK78405.1"/>
    <property type="molecule type" value="Genomic_DNA"/>
</dbReference>
<organism evidence="3 4">
    <name type="scientific">Paraphotobacterium marinum</name>
    <dbReference type="NCBI Taxonomy" id="1755811"/>
    <lineage>
        <taxon>Bacteria</taxon>
        <taxon>Pseudomonadati</taxon>
        <taxon>Pseudomonadota</taxon>
        <taxon>Gammaproteobacteria</taxon>
        <taxon>Vibrionales</taxon>
        <taxon>Vibrionaceae</taxon>
        <taxon>Paraphotobacterium</taxon>
    </lineage>
</organism>
<evidence type="ECO:0000313" key="3">
    <source>
        <dbReference type="EMBL" id="ASK78405.1"/>
    </source>
</evidence>
<dbReference type="SUPFAM" id="SSF56322">
    <property type="entry name" value="ADC synthase"/>
    <property type="match status" value="1"/>
</dbReference>
<evidence type="ECO:0000259" key="1">
    <source>
        <dbReference type="Pfam" id="PF00425"/>
    </source>
</evidence>
<proteinExistence type="predicted"/>
<dbReference type="Pfam" id="PF00425">
    <property type="entry name" value="Chorismate_bind"/>
    <property type="match status" value="1"/>
</dbReference>
<dbReference type="AlphaFoldDB" id="A0A220VDG6"/>
<dbReference type="InterPro" id="IPR006805">
    <property type="entry name" value="Anth_synth_I_N"/>
</dbReference>
<dbReference type="Gene3D" id="3.60.120.10">
    <property type="entry name" value="Anthranilate synthase"/>
    <property type="match status" value="1"/>
</dbReference>
<reference evidence="3 4" key="1">
    <citation type="journal article" date="2016" name="Int. J. Syst. Evol. Microbiol.">
        <title>Paraphotobacterium marinum gen. nov., sp. nov., a member of the family Vibrionaceae, isolated from surface seawater.</title>
        <authorList>
            <person name="Huang Z."/>
            <person name="Dong C."/>
            <person name="Shao Z."/>
        </authorList>
    </citation>
    <scope>NUCLEOTIDE SEQUENCE [LARGE SCALE GENOMIC DNA]</scope>
    <source>
        <strain evidence="3 4">NSCS20N07D</strain>
    </source>
</reference>
<dbReference type="Pfam" id="PF04715">
    <property type="entry name" value="Anth_synt_I_N"/>
    <property type="match status" value="1"/>
</dbReference>
<dbReference type="OrthoDB" id="9803598at2"/>
<dbReference type="GO" id="GO:0000162">
    <property type="term" value="P:L-tryptophan biosynthetic process"/>
    <property type="evidence" value="ECO:0007669"/>
    <property type="project" value="TreeGrafter"/>
</dbReference>
<dbReference type="InterPro" id="IPR015890">
    <property type="entry name" value="Chorismate_C"/>
</dbReference>
<dbReference type="PANTHER" id="PTHR11236">
    <property type="entry name" value="AMINOBENZOATE/ANTHRANILATE SYNTHASE"/>
    <property type="match status" value="1"/>
</dbReference>
<dbReference type="KEGG" id="pmai:CF386_04990"/>
<dbReference type="InterPro" id="IPR005801">
    <property type="entry name" value="ADC_synthase"/>
</dbReference>